<comment type="caution">
    <text evidence="2">The sequence shown here is derived from an EMBL/GenBank/DDBJ whole genome shotgun (WGS) entry which is preliminary data.</text>
</comment>
<feature type="transmembrane region" description="Helical" evidence="1">
    <location>
        <begin position="72"/>
        <end position="90"/>
    </location>
</feature>
<accession>A0A8S0Z1Y8</accession>
<feature type="transmembrane region" description="Helical" evidence="1">
    <location>
        <begin position="153"/>
        <end position="176"/>
    </location>
</feature>
<dbReference type="EMBL" id="CADEBC010000208">
    <property type="protein sequence ID" value="CAB3226422.1"/>
    <property type="molecule type" value="Genomic_DNA"/>
</dbReference>
<evidence type="ECO:0000313" key="3">
    <source>
        <dbReference type="Proteomes" id="UP000494106"/>
    </source>
</evidence>
<organism evidence="2 3">
    <name type="scientific">Arctia plantaginis</name>
    <name type="common">Wood tiger moth</name>
    <name type="synonym">Phalaena plantaginis</name>
    <dbReference type="NCBI Taxonomy" id="874455"/>
    <lineage>
        <taxon>Eukaryota</taxon>
        <taxon>Metazoa</taxon>
        <taxon>Ecdysozoa</taxon>
        <taxon>Arthropoda</taxon>
        <taxon>Hexapoda</taxon>
        <taxon>Insecta</taxon>
        <taxon>Pterygota</taxon>
        <taxon>Neoptera</taxon>
        <taxon>Endopterygota</taxon>
        <taxon>Lepidoptera</taxon>
        <taxon>Glossata</taxon>
        <taxon>Ditrysia</taxon>
        <taxon>Noctuoidea</taxon>
        <taxon>Erebidae</taxon>
        <taxon>Arctiinae</taxon>
        <taxon>Arctia</taxon>
    </lineage>
</organism>
<keyword evidence="1" id="KW-1133">Transmembrane helix</keyword>
<keyword evidence="3" id="KW-1185">Reference proteome</keyword>
<proteinExistence type="predicted"/>
<evidence type="ECO:0000256" key="1">
    <source>
        <dbReference type="SAM" id="Phobius"/>
    </source>
</evidence>
<keyword evidence="1" id="KW-0812">Transmembrane</keyword>
<dbReference type="OrthoDB" id="7458166at2759"/>
<reference evidence="2 3" key="1">
    <citation type="submission" date="2020-04" db="EMBL/GenBank/DDBJ databases">
        <authorList>
            <person name="Wallbank WR R."/>
            <person name="Pardo Diaz C."/>
            <person name="Kozak K."/>
            <person name="Martin S."/>
            <person name="Jiggins C."/>
            <person name="Moest M."/>
            <person name="Warren A I."/>
            <person name="Byers J.R.P. K."/>
            <person name="Montejo-Kovacevich G."/>
            <person name="Yen C E."/>
        </authorList>
    </citation>
    <scope>NUCLEOTIDE SEQUENCE [LARGE SCALE GENOMIC DNA]</scope>
</reference>
<dbReference type="Proteomes" id="UP000494106">
    <property type="component" value="Unassembled WGS sequence"/>
</dbReference>
<dbReference type="AlphaFoldDB" id="A0A8S0Z1Y8"/>
<evidence type="ECO:0000313" key="2">
    <source>
        <dbReference type="EMBL" id="CAB3226422.1"/>
    </source>
</evidence>
<keyword evidence="1" id="KW-0472">Membrane</keyword>
<name>A0A8S0Z1Y8_ARCPL</name>
<gene>
    <name evidence="2" type="ORF">APLA_LOCUS2858</name>
</gene>
<protein>
    <submittedName>
        <fullName evidence="2">Uncharacterized protein</fullName>
    </submittedName>
</protein>
<feature type="transmembrane region" description="Helical" evidence="1">
    <location>
        <begin position="102"/>
        <end position="122"/>
    </location>
</feature>
<sequence length="184" mass="20262">MGNTTTKFFPKHTLARHSASFYYYQEKFAIRSIPASERTPMLVLRIITLTLLVILLVMHVRSLRVFRWEQSVSGGVLVTYLIAVFGLLLATSTNRNGGKALQAYICSTGAAFLAANGAAIYGRWRYASELTRAVAELLFALGVPLRRQVILKVFLSIATGLCLAIDLALVAFFASISPDKDKDT</sequence>
<feature type="transmembrane region" description="Helical" evidence="1">
    <location>
        <begin position="42"/>
        <end position="60"/>
    </location>
</feature>